<dbReference type="PANTHER" id="PTHR46599:SF3">
    <property type="entry name" value="PIGGYBAC TRANSPOSABLE ELEMENT-DERIVED PROTEIN 4"/>
    <property type="match status" value="1"/>
</dbReference>
<evidence type="ECO:0000259" key="2">
    <source>
        <dbReference type="Pfam" id="PF13843"/>
    </source>
</evidence>
<dbReference type="PANTHER" id="PTHR46599">
    <property type="entry name" value="PIGGYBAC TRANSPOSABLE ELEMENT-DERIVED PROTEIN 4"/>
    <property type="match status" value="1"/>
</dbReference>
<protein>
    <submittedName>
        <fullName evidence="3">PiggyBac transposable element-derived protein</fullName>
    </submittedName>
</protein>
<accession>V5GVF1</accession>
<dbReference type="EMBL" id="GALX01002809">
    <property type="protein sequence ID" value="JAB65657.1"/>
    <property type="molecule type" value="Transcribed_RNA"/>
</dbReference>
<evidence type="ECO:0000256" key="1">
    <source>
        <dbReference type="SAM" id="MobiDB-lite"/>
    </source>
</evidence>
<name>V5GVF1_ANOGL</name>
<proteinExistence type="predicted"/>
<dbReference type="Pfam" id="PF13843">
    <property type="entry name" value="DDE_Tnp_1_7"/>
    <property type="match status" value="1"/>
</dbReference>
<dbReference type="InterPro" id="IPR029526">
    <property type="entry name" value="PGBD"/>
</dbReference>
<feature type="domain" description="PiggyBac transposable element-derived protein" evidence="2">
    <location>
        <begin position="122"/>
        <end position="208"/>
    </location>
</feature>
<gene>
    <name evidence="3" type="primary">PGBD1</name>
</gene>
<feature type="compositionally biased region" description="Acidic residues" evidence="1">
    <location>
        <begin position="22"/>
        <end position="35"/>
    </location>
</feature>
<evidence type="ECO:0000313" key="3">
    <source>
        <dbReference type="EMBL" id="JAB65657.1"/>
    </source>
</evidence>
<organism evidence="3">
    <name type="scientific">Anoplophora glabripennis</name>
    <name type="common">Asian longhorn beetle</name>
    <name type="synonym">Anoplophora nobilis</name>
    <dbReference type="NCBI Taxonomy" id="217634"/>
    <lineage>
        <taxon>Eukaryota</taxon>
        <taxon>Metazoa</taxon>
        <taxon>Ecdysozoa</taxon>
        <taxon>Arthropoda</taxon>
        <taxon>Hexapoda</taxon>
        <taxon>Insecta</taxon>
        <taxon>Pterygota</taxon>
        <taxon>Neoptera</taxon>
        <taxon>Endopterygota</taxon>
        <taxon>Coleoptera</taxon>
        <taxon>Polyphaga</taxon>
        <taxon>Cucujiformia</taxon>
        <taxon>Chrysomeloidea</taxon>
        <taxon>Cerambycidae</taxon>
        <taxon>Lamiinae</taxon>
        <taxon>Lamiini</taxon>
        <taxon>Anoplophora</taxon>
    </lineage>
</organism>
<reference evidence="3" key="1">
    <citation type="submission" date="2013-07" db="EMBL/GenBank/DDBJ databases">
        <title>Midgut Transcriptome Profiling of Anoplphora glabripennis, a Lignocellulose Degrading, Wood-Boring Cerambycid.</title>
        <authorList>
            <person name="Scully E.D."/>
            <person name="Hoover K."/>
            <person name="Carlson J.E."/>
            <person name="Tien M."/>
            <person name="Geib S.M."/>
        </authorList>
    </citation>
    <scope>NUCLEOTIDE SEQUENCE</scope>
</reference>
<feature type="region of interest" description="Disordered" evidence="1">
    <location>
        <begin position="22"/>
        <end position="77"/>
    </location>
</feature>
<sequence>MCDWQKEQDRLWKLWEEYEDVEPYVDEEDSEEEQENDHLSINSDYPDQEQEAGDEGQRYVQEQDEEEERERAREGKMKTRFFVGKNGSKWSKETPNKNVRTRADNIIIHLPGVKTYGKSAKTPIECFQLFIDEEMTADIVRNTTIVEMKALFGLLYLAGVFKNNHRNLHELWNTDGTGMDIFRCAMSQTRSEFLVSCLRFDNKGNRQERLKKTN</sequence>
<dbReference type="AlphaFoldDB" id="V5GVF1"/>